<dbReference type="InterPro" id="IPR007138">
    <property type="entry name" value="ABM_dom"/>
</dbReference>
<feature type="domain" description="ABM" evidence="1">
    <location>
        <begin position="1"/>
        <end position="40"/>
    </location>
</feature>
<dbReference type="Pfam" id="PF03992">
    <property type="entry name" value="ABM"/>
    <property type="match status" value="1"/>
</dbReference>
<accession>A0A6J4RXW8</accession>
<dbReference type="InterPro" id="IPR011008">
    <property type="entry name" value="Dimeric_a/b-barrel"/>
</dbReference>
<dbReference type="SUPFAM" id="SSF54909">
    <property type="entry name" value="Dimeric alpha+beta barrel"/>
    <property type="match status" value="1"/>
</dbReference>
<evidence type="ECO:0000259" key="1">
    <source>
        <dbReference type="Pfam" id="PF03992"/>
    </source>
</evidence>
<evidence type="ECO:0000313" key="2">
    <source>
        <dbReference type="EMBL" id="CAA9478082.1"/>
    </source>
</evidence>
<dbReference type="AlphaFoldDB" id="A0A6J4RXW8"/>
<dbReference type="EMBL" id="CADCVI010000167">
    <property type="protein sequence ID" value="CAA9478082.1"/>
    <property type="molecule type" value="Genomic_DNA"/>
</dbReference>
<dbReference type="Gene3D" id="3.30.70.100">
    <property type="match status" value="1"/>
</dbReference>
<proteinExistence type="predicted"/>
<sequence>MILEVALLDVLPGRTREFEKAFAEASEIISSAPGYLSHEL</sequence>
<reference evidence="2" key="1">
    <citation type="submission" date="2020-02" db="EMBL/GenBank/DDBJ databases">
        <authorList>
            <person name="Meier V. D."/>
        </authorList>
    </citation>
    <scope>NUCLEOTIDE SEQUENCE</scope>
    <source>
        <strain evidence="2">AVDCRST_MAG25</strain>
    </source>
</reference>
<protein>
    <recommendedName>
        <fullName evidence="1">ABM domain-containing protein</fullName>
    </recommendedName>
</protein>
<organism evidence="2">
    <name type="scientific">uncultured Rubrobacteraceae bacterium</name>
    <dbReference type="NCBI Taxonomy" id="349277"/>
    <lineage>
        <taxon>Bacteria</taxon>
        <taxon>Bacillati</taxon>
        <taxon>Actinomycetota</taxon>
        <taxon>Rubrobacteria</taxon>
        <taxon>Rubrobacterales</taxon>
        <taxon>Rubrobacteraceae</taxon>
        <taxon>environmental samples</taxon>
    </lineage>
</organism>
<gene>
    <name evidence="2" type="ORF">AVDCRST_MAG25-2578</name>
</gene>
<name>A0A6J4RXW8_9ACTN</name>